<organism evidence="2 3">
    <name type="scientific">Pseudomonas fluorescens</name>
    <dbReference type="NCBI Taxonomy" id="294"/>
    <lineage>
        <taxon>Bacteria</taxon>
        <taxon>Pseudomonadati</taxon>
        <taxon>Pseudomonadota</taxon>
        <taxon>Gammaproteobacteria</taxon>
        <taxon>Pseudomonadales</taxon>
        <taxon>Pseudomonadaceae</taxon>
        <taxon>Pseudomonas</taxon>
    </lineage>
</organism>
<dbReference type="RefSeq" id="WP_224795664.1">
    <property type="nucleotide sequence ID" value="NZ_CABVHY010000007.1"/>
</dbReference>
<evidence type="ECO:0000313" key="3">
    <source>
        <dbReference type="Proteomes" id="UP000379480"/>
    </source>
</evidence>
<feature type="region of interest" description="Disordered" evidence="1">
    <location>
        <begin position="51"/>
        <end position="74"/>
    </location>
</feature>
<proteinExistence type="predicted"/>
<reference evidence="2 3" key="1">
    <citation type="submission" date="2019-09" db="EMBL/GenBank/DDBJ databases">
        <authorList>
            <person name="Chandra G."/>
            <person name="Truman W A."/>
        </authorList>
    </citation>
    <scope>NUCLEOTIDE SEQUENCE [LARGE SCALE GENOMIC DNA]</scope>
    <source>
        <strain evidence="2">PS723</strain>
    </source>
</reference>
<protein>
    <recommendedName>
        <fullName evidence="4">Type VI secretion system tip protein VgrG</fullName>
    </recommendedName>
</protein>
<name>A0A5E7BQG9_PSEFL</name>
<gene>
    <name evidence="2" type="ORF">PS723_01839</name>
</gene>
<evidence type="ECO:0000313" key="2">
    <source>
        <dbReference type="EMBL" id="VVN90564.1"/>
    </source>
</evidence>
<evidence type="ECO:0008006" key="4">
    <source>
        <dbReference type="Google" id="ProtNLM"/>
    </source>
</evidence>
<dbReference type="Proteomes" id="UP000379480">
    <property type="component" value="Unassembled WGS sequence"/>
</dbReference>
<evidence type="ECO:0000256" key="1">
    <source>
        <dbReference type="SAM" id="MobiDB-lite"/>
    </source>
</evidence>
<sequence>MPRQSDLHFTFEPLQGEAFEVVSFKLDEGLSQPFKLKLELASHDNGYRLQSRARSGRTVHPPADAIGTGNPFADPQPSPVPLGAFLGRYTSLKNNQRAFAGYRYRITDGAAVLAEGLTRSSGETDWATTEATQSVRAHKAIMRDDQRITEAWHSNVAATGDQVLSCTSDELFQDDFLDKHTGDLD</sequence>
<accession>A0A5E7BQG9</accession>
<dbReference type="AlphaFoldDB" id="A0A5E7BQG9"/>
<dbReference type="Gene3D" id="2.30.110.50">
    <property type="match status" value="1"/>
</dbReference>
<dbReference type="EMBL" id="CABVHY010000007">
    <property type="protein sequence ID" value="VVN90564.1"/>
    <property type="molecule type" value="Genomic_DNA"/>
</dbReference>